<gene>
    <name evidence="7" type="ORF">ATB98_08945</name>
</gene>
<organism evidence="7 8">
    <name type="scientific">Sinorhizobium saheli</name>
    <dbReference type="NCBI Taxonomy" id="36856"/>
    <lineage>
        <taxon>Bacteria</taxon>
        <taxon>Pseudomonadati</taxon>
        <taxon>Pseudomonadota</taxon>
        <taxon>Alphaproteobacteria</taxon>
        <taxon>Hyphomicrobiales</taxon>
        <taxon>Rhizobiaceae</taxon>
        <taxon>Sinorhizobium/Ensifer group</taxon>
        <taxon>Sinorhizobium</taxon>
    </lineage>
</organism>
<evidence type="ECO:0008006" key="9">
    <source>
        <dbReference type="Google" id="ProtNLM"/>
    </source>
</evidence>
<feature type="transmembrane region" description="Helical" evidence="6">
    <location>
        <begin position="24"/>
        <end position="42"/>
    </location>
</feature>
<feature type="transmembrane region" description="Helical" evidence="6">
    <location>
        <begin position="316"/>
        <end position="346"/>
    </location>
</feature>
<feature type="transmembrane region" description="Helical" evidence="6">
    <location>
        <begin position="283"/>
        <end position="304"/>
    </location>
</feature>
<sequence length="358" mass="38185">MAKKVSQEATKAPDRRLTARRSRAVAMLAALAAGAVVCYLLAVPFLPALTWALVLAIMFHPLHRRLLMRLPYPALAAAMTVTIAAIIVVVPLTFVAERLVNEAANAAQIVAEALRSGNWREALASYPRIAPVLAWMEAQLDLAGFAGSAATMLTGYSASFVRGSVTQIVNAVLTFYFLFYMLRDDREALAMLKSFSPLAPEEMNRLFLCVGSTVHAVVFGTLAVAAVQGTLGGLMFWLLGLPSPLVWGLVMGLLAIMPVLGAFIVWVPAALSLALGGEWEKALVLVALGAGVVATVDNLLYPILVGERLKLHTVAAFVSMVGGIIVFGPAGVVLGPVTFTVTLLLLDIWREHDWGGQL</sequence>
<evidence type="ECO:0000313" key="7">
    <source>
        <dbReference type="EMBL" id="OAP50115.1"/>
    </source>
</evidence>
<evidence type="ECO:0000256" key="4">
    <source>
        <dbReference type="ARBA" id="ARBA00022989"/>
    </source>
</evidence>
<keyword evidence="8" id="KW-1185">Reference proteome</keyword>
<evidence type="ECO:0000256" key="5">
    <source>
        <dbReference type="ARBA" id="ARBA00023136"/>
    </source>
</evidence>
<feature type="transmembrane region" description="Helical" evidence="6">
    <location>
        <begin position="74"/>
        <end position="96"/>
    </location>
</feature>
<keyword evidence="5 6" id="KW-0472">Membrane</keyword>
<protein>
    <recommendedName>
        <fullName evidence="9">Permease</fullName>
    </recommendedName>
</protein>
<reference evidence="7 8" key="1">
    <citation type="submission" date="2015-11" db="EMBL/GenBank/DDBJ databases">
        <title>Ensifer anhuiense sp. nov., an effective nitrogen fixation bacterium with Glycine soja.</title>
        <authorList>
            <person name="Yan H."/>
            <person name="Chen W."/>
        </authorList>
    </citation>
    <scope>NUCLEOTIDE SEQUENCE [LARGE SCALE GENOMIC DNA]</scope>
    <source>
        <strain evidence="7 8">LMG 7837</strain>
    </source>
</reference>
<comment type="caution">
    <text evidence="7">The sequence shown here is derived from an EMBL/GenBank/DDBJ whole genome shotgun (WGS) entry which is preliminary data.</text>
</comment>
<comment type="subcellular location">
    <subcellularLocation>
        <location evidence="1">Membrane</location>
        <topology evidence="1">Multi-pass membrane protein</topology>
    </subcellularLocation>
</comment>
<dbReference type="AlphaFoldDB" id="A0A178YTN9"/>
<dbReference type="OrthoDB" id="106838at2"/>
<evidence type="ECO:0000256" key="2">
    <source>
        <dbReference type="ARBA" id="ARBA00009773"/>
    </source>
</evidence>
<evidence type="ECO:0000256" key="6">
    <source>
        <dbReference type="SAM" id="Phobius"/>
    </source>
</evidence>
<dbReference type="RefSeq" id="WP_066868442.1">
    <property type="nucleotide sequence ID" value="NZ_LNQB01000045.1"/>
</dbReference>
<keyword evidence="3 6" id="KW-0812">Transmembrane</keyword>
<comment type="similarity">
    <text evidence="2">Belongs to the autoinducer-2 exporter (AI-2E) (TC 2.A.86) family.</text>
</comment>
<feature type="transmembrane region" description="Helical" evidence="6">
    <location>
        <begin position="160"/>
        <end position="182"/>
    </location>
</feature>
<proteinExistence type="inferred from homology"/>
<dbReference type="Proteomes" id="UP000078507">
    <property type="component" value="Unassembled WGS sequence"/>
</dbReference>
<dbReference type="GO" id="GO:0016020">
    <property type="term" value="C:membrane"/>
    <property type="evidence" value="ECO:0007669"/>
    <property type="project" value="UniProtKB-SubCell"/>
</dbReference>
<dbReference type="InterPro" id="IPR002549">
    <property type="entry name" value="AI-2E-like"/>
</dbReference>
<dbReference type="Pfam" id="PF01594">
    <property type="entry name" value="AI-2E_transport"/>
    <property type="match status" value="1"/>
</dbReference>
<dbReference type="EMBL" id="LNQB01000045">
    <property type="protein sequence ID" value="OAP50115.1"/>
    <property type="molecule type" value="Genomic_DNA"/>
</dbReference>
<name>A0A178YTN9_SINSA</name>
<accession>A0A178YTN9</accession>
<dbReference type="PANTHER" id="PTHR21716:SF4">
    <property type="entry name" value="TRANSMEMBRANE PROTEIN 245"/>
    <property type="match status" value="1"/>
</dbReference>
<evidence type="ECO:0000313" key="8">
    <source>
        <dbReference type="Proteomes" id="UP000078507"/>
    </source>
</evidence>
<keyword evidence="4 6" id="KW-1133">Transmembrane helix</keyword>
<dbReference type="STRING" id="36856.ATB98_08945"/>
<feature type="transmembrane region" description="Helical" evidence="6">
    <location>
        <begin position="245"/>
        <end position="271"/>
    </location>
</feature>
<evidence type="ECO:0000256" key="3">
    <source>
        <dbReference type="ARBA" id="ARBA00022692"/>
    </source>
</evidence>
<dbReference type="PANTHER" id="PTHR21716">
    <property type="entry name" value="TRANSMEMBRANE PROTEIN"/>
    <property type="match status" value="1"/>
</dbReference>
<evidence type="ECO:0000256" key="1">
    <source>
        <dbReference type="ARBA" id="ARBA00004141"/>
    </source>
</evidence>